<evidence type="ECO:0000256" key="5">
    <source>
        <dbReference type="ARBA" id="ARBA00022679"/>
    </source>
</evidence>
<dbReference type="InterPro" id="IPR035965">
    <property type="entry name" value="PAS-like_dom_sf"/>
</dbReference>
<dbReference type="Gene3D" id="1.10.287.130">
    <property type="match status" value="1"/>
</dbReference>
<feature type="domain" description="Response regulatory" evidence="15">
    <location>
        <begin position="6"/>
        <end position="121"/>
    </location>
</feature>
<feature type="coiled-coil region" evidence="13">
    <location>
        <begin position="452"/>
        <end position="501"/>
    </location>
</feature>
<dbReference type="GO" id="GO:0016020">
    <property type="term" value="C:membrane"/>
    <property type="evidence" value="ECO:0007669"/>
    <property type="project" value="UniProtKB-SubCell"/>
</dbReference>
<evidence type="ECO:0000256" key="7">
    <source>
        <dbReference type="ARBA" id="ARBA00022777"/>
    </source>
</evidence>
<dbReference type="InterPro" id="IPR005467">
    <property type="entry name" value="His_kinase_dom"/>
</dbReference>
<keyword evidence="8" id="KW-0067">ATP-binding</keyword>
<dbReference type="SUPFAM" id="SSF55781">
    <property type="entry name" value="GAF domain-like"/>
    <property type="match status" value="1"/>
</dbReference>
<evidence type="ECO:0000256" key="9">
    <source>
        <dbReference type="ARBA" id="ARBA00023012"/>
    </source>
</evidence>
<evidence type="ECO:0000256" key="6">
    <source>
        <dbReference type="ARBA" id="ARBA00022741"/>
    </source>
</evidence>
<dbReference type="InterPro" id="IPR011006">
    <property type="entry name" value="CheY-like_superfamily"/>
</dbReference>
<feature type="modified residue" description="4-aspartylphosphate" evidence="12">
    <location>
        <position position="817"/>
    </location>
</feature>
<evidence type="ECO:0000259" key="15">
    <source>
        <dbReference type="PROSITE" id="PS50110"/>
    </source>
</evidence>
<keyword evidence="10" id="KW-0472">Membrane</keyword>
<dbReference type="SUPFAM" id="SSF47384">
    <property type="entry name" value="Homodimeric domain of signal transducing histidine kinase"/>
    <property type="match status" value="1"/>
</dbReference>
<evidence type="ECO:0000313" key="16">
    <source>
        <dbReference type="EMBL" id="MBD3323016.1"/>
    </source>
</evidence>
<dbReference type="GO" id="GO:0005524">
    <property type="term" value="F:ATP binding"/>
    <property type="evidence" value="ECO:0007669"/>
    <property type="project" value="UniProtKB-KW"/>
</dbReference>
<keyword evidence="11" id="KW-0131">Cell cycle</keyword>
<dbReference type="SMART" id="SM00388">
    <property type="entry name" value="HisKA"/>
    <property type="match status" value="1"/>
</dbReference>
<dbReference type="InterPro" id="IPR003018">
    <property type="entry name" value="GAF"/>
</dbReference>
<dbReference type="Pfam" id="PF13188">
    <property type="entry name" value="PAS_8"/>
    <property type="match status" value="1"/>
</dbReference>
<keyword evidence="4 12" id="KW-0597">Phosphoprotein</keyword>
<comment type="subcellular location">
    <subcellularLocation>
        <location evidence="2">Membrane</location>
    </subcellularLocation>
</comment>
<dbReference type="PRINTS" id="PR00344">
    <property type="entry name" value="BCTRLSENSOR"/>
</dbReference>
<evidence type="ECO:0000256" key="3">
    <source>
        <dbReference type="ARBA" id="ARBA00012438"/>
    </source>
</evidence>
<dbReference type="GO" id="GO:0000155">
    <property type="term" value="F:phosphorelay sensor kinase activity"/>
    <property type="evidence" value="ECO:0007669"/>
    <property type="project" value="InterPro"/>
</dbReference>
<dbReference type="Gene3D" id="3.40.50.2300">
    <property type="match status" value="2"/>
</dbReference>
<dbReference type="InterPro" id="IPR001789">
    <property type="entry name" value="Sig_transdc_resp-reg_receiver"/>
</dbReference>
<dbReference type="Proteomes" id="UP000649604">
    <property type="component" value="Unassembled WGS sequence"/>
</dbReference>
<dbReference type="EMBL" id="WJJP01000011">
    <property type="protein sequence ID" value="MBD3323016.1"/>
    <property type="molecule type" value="Genomic_DNA"/>
</dbReference>
<dbReference type="PANTHER" id="PTHR43047:SF64">
    <property type="entry name" value="HISTIDINE KINASE CONTAINING CHEY-HOMOLOGOUS RECEIVER DOMAIN AND PAS DOMAIN-RELATED"/>
    <property type="match status" value="1"/>
</dbReference>
<dbReference type="Pfam" id="PF02518">
    <property type="entry name" value="HATPase_c"/>
    <property type="match status" value="1"/>
</dbReference>
<dbReference type="InterPro" id="IPR004358">
    <property type="entry name" value="Sig_transdc_His_kin-like_C"/>
</dbReference>
<evidence type="ECO:0000259" key="14">
    <source>
        <dbReference type="PROSITE" id="PS50109"/>
    </source>
</evidence>
<evidence type="ECO:0000256" key="11">
    <source>
        <dbReference type="ARBA" id="ARBA00023306"/>
    </source>
</evidence>
<dbReference type="PANTHER" id="PTHR43047">
    <property type="entry name" value="TWO-COMPONENT HISTIDINE PROTEIN KINASE"/>
    <property type="match status" value="1"/>
</dbReference>
<dbReference type="InterPro" id="IPR003661">
    <property type="entry name" value="HisK_dim/P_dom"/>
</dbReference>
<dbReference type="SMART" id="SM00448">
    <property type="entry name" value="REC"/>
    <property type="match status" value="2"/>
</dbReference>
<keyword evidence="9" id="KW-0902">Two-component regulatory system</keyword>
<dbReference type="SUPFAM" id="SSF52172">
    <property type="entry name" value="CheY-like"/>
    <property type="match status" value="2"/>
</dbReference>
<dbReference type="Gene3D" id="3.30.450.20">
    <property type="entry name" value="PAS domain"/>
    <property type="match status" value="1"/>
</dbReference>
<dbReference type="EC" id="2.7.13.3" evidence="3"/>
<reference evidence="16" key="1">
    <citation type="submission" date="2019-11" db="EMBL/GenBank/DDBJ databases">
        <title>Microbial mats filling the niche in hypersaline microbial mats.</title>
        <authorList>
            <person name="Wong H.L."/>
            <person name="Macleod F.I."/>
            <person name="White R.A. III"/>
            <person name="Burns B.P."/>
        </authorList>
    </citation>
    <scope>NUCLEOTIDE SEQUENCE</scope>
    <source>
        <strain evidence="16">Rbin_158</strain>
    </source>
</reference>
<dbReference type="FunFam" id="1.10.287.130:FF:000038">
    <property type="entry name" value="Sensory transduction histidine kinase"/>
    <property type="match status" value="1"/>
</dbReference>
<dbReference type="FunFam" id="3.30.565.10:FF:000010">
    <property type="entry name" value="Sensor histidine kinase RcsC"/>
    <property type="match status" value="1"/>
</dbReference>
<dbReference type="SUPFAM" id="SSF55785">
    <property type="entry name" value="PYP-like sensor domain (PAS domain)"/>
    <property type="match status" value="1"/>
</dbReference>
<gene>
    <name evidence="16" type="ORF">GF339_00435</name>
</gene>
<dbReference type="PROSITE" id="PS50110">
    <property type="entry name" value="RESPONSE_REGULATORY"/>
    <property type="match status" value="2"/>
</dbReference>
<evidence type="ECO:0000256" key="2">
    <source>
        <dbReference type="ARBA" id="ARBA00004370"/>
    </source>
</evidence>
<sequence length="907" mass="101258">MKPNIRILIVEDEPLTAFHLKELVVNMGYAVTAIVDSGEDALQQFRKHPPDLVLMDIDLAGDLDGIQTSEQLRSNMDIPFIYLTGHSDPALIERAKTTEPSAYLLKPFQDKEVQVTIEIAMYKYAIEKQLRDTNRRLEQEILERKQIEISLQQNREHLRTALADVKQRQQEVTALLRAARAILEIQEFDQAAQHIFQECKLLTGATSGYVALLTEDGTENDVLFLDSGGLPCTVDPDLPMPIRGLRANAYHQKKAVYCNTFSQSEWQAYLPAGHVEMENVMFAPLIIEGDAVGLLGLANKPGGFHAQDAALAAAFGELASIALLNSRTLEQLEVSEERYRLLFSQMTNGFALHEVLFDAAGHQQDYRFLEVNPAFEQLIGLQKQAILNKPLTEVLPEKTPFWLDPPGESLALAGKPVSFAHYSPQLEKYFHVIGYSPKKHQLAAIVEDVTERKRAEEQLLKYREHLEELVQVRTSALRHTNQQLKHEIEEHRRTEHELQYAKDAAEAANRAKSEFLANISHEIRTPMNAILGFAEILKEQCPGTPHYQNYLNGIINSGNTLLRLINDILDLSKIEAGRLDIHAEPVNLKTLFTEISHMFSLKAREKGLQFQTALAPETPQTVLLDGARLRQIFVNLVGNALKFTSQGQVTLQVTSQPASTSSSSPHVALQFEVADTGIGILAEDQERIFAPFHQAENTAQNFGGTGLGLAITKRLVEMMGGSIAVESTAQTGTVFRVLLPDVEQILDDTEPSPQSENPQTAIKFHDATILLVEDNASNRDVIRAYLTSHNLQILEATHGAEALQMLARMHPQLILMDIHMPGMDGDEVTQRIKADPELCTIPLIALTADVFKEQQTRYQTIYDAYLSKPLSKHDLITTLAQFLPHEIIAQPGAHTTSDHPTTATRQP</sequence>
<dbReference type="SUPFAM" id="SSF55874">
    <property type="entry name" value="ATPase domain of HSP90 chaperone/DNA topoisomerase II/histidine kinase"/>
    <property type="match status" value="1"/>
</dbReference>
<dbReference type="SMART" id="SM00065">
    <property type="entry name" value="GAF"/>
    <property type="match status" value="1"/>
</dbReference>
<evidence type="ECO:0000256" key="13">
    <source>
        <dbReference type="SAM" id="Coils"/>
    </source>
</evidence>
<evidence type="ECO:0000256" key="10">
    <source>
        <dbReference type="ARBA" id="ARBA00023136"/>
    </source>
</evidence>
<keyword evidence="6" id="KW-0547">Nucleotide-binding</keyword>
<evidence type="ECO:0000256" key="12">
    <source>
        <dbReference type="PROSITE-ProRule" id="PRU00169"/>
    </source>
</evidence>
<keyword evidence="7" id="KW-0418">Kinase</keyword>
<evidence type="ECO:0000313" key="17">
    <source>
        <dbReference type="Proteomes" id="UP000649604"/>
    </source>
</evidence>
<dbReference type="Pfam" id="PF00072">
    <property type="entry name" value="Response_reg"/>
    <property type="match status" value="2"/>
</dbReference>
<comment type="catalytic activity">
    <reaction evidence="1">
        <text>ATP + protein L-histidine = ADP + protein N-phospho-L-histidine.</text>
        <dbReference type="EC" id="2.7.13.3"/>
    </reaction>
</comment>
<dbReference type="PROSITE" id="PS50109">
    <property type="entry name" value="HIS_KIN"/>
    <property type="match status" value="1"/>
</dbReference>
<feature type="modified residue" description="4-aspartylphosphate" evidence="12">
    <location>
        <position position="56"/>
    </location>
</feature>
<dbReference type="Pfam" id="PF00512">
    <property type="entry name" value="HisKA"/>
    <property type="match status" value="1"/>
</dbReference>
<dbReference type="InterPro" id="IPR029016">
    <property type="entry name" value="GAF-like_dom_sf"/>
</dbReference>
<dbReference type="CDD" id="cd17546">
    <property type="entry name" value="REC_hyHK_CKI1_RcsC-like"/>
    <property type="match status" value="1"/>
</dbReference>
<dbReference type="InterPro" id="IPR036890">
    <property type="entry name" value="HATPase_C_sf"/>
</dbReference>
<dbReference type="CDD" id="cd16922">
    <property type="entry name" value="HATPase_EvgS-ArcB-TorS-like"/>
    <property type="match status" value="1"/>
</dbReference>
<evidence type="ECO:0000256" key="4">
    <source>
        <dbReference type="ARBA" id="ARBA00022553"/>
    </source>
</evidence>
<dbReference type="InterPro" id="IPR003594">
    <property type="entry name" value="HATPase_dom"/>
</dbReference>
<name>A0A9D5JS74_9BACT</name>
<dbReference type="Pfam" id="PF13185">
    <property type="entry name" value="GAF_2"/>
    <property type="match status" value="1"/>
</dbReference>
<evidence type="ECO:0000256" key="1">
    <source>
        <dbReference type="ARBA" id="ARBA00000085"/>
    </source>
</evidence>
<dbReference type="InterPro" id="IPR000014">
    <property type="entry name" value="PAS"/>
</dbReference>
<dbReference type="AlphaFoldDB" id="A0A9D5JS74"/>
<comment type="caution">
    <text evidence="16">The sequence shown here is derived from an EMBL/GenBank/DDBJ whole genome shotgun (WGS) entry which is preliminary data.</text>
</comment>
<feature type="non-terminal residue" evidence="16">
    <location>
        <position position="907"/>
    </location>
</feature>
<feature type="domain" description="Histidine kinase" evidence="14">
    <location>
        <begin position="518"/>
        <end position="743"/>
    </location>
</feature>
<protein>
    <recommendedName>
        <fullName evidence="3">histidine kinase</fullName>
        <ecNumber evidence="3">2.7.13.3</ecNumber>
    </recommendedName>
</protein>
<dbReference type="CDD" id="cd00082">
    <property type="entry name" value="HisKA"/>
    <property type="match status" value="1"/>
</dbReference>
<organism evidence="16 17">
    <name type="scientific">candidate division KSB3 bacterium</name>
    <dbReference type="NCBI Taxonomy" id="2044937"/>
    <lineage>
        <taxon>Bacteria</taxon>
        <taxon>candidate division KSB3</taxon>
    </lineage>
</organism>
<feature type="domain" description="Response regulatory" evidence="15">
    <location>
        <begin position="768"/>
        <end position="883"/>
    </location>
</feature>
<proteinExistence type="predicted"/>
<dbReference type="InterPro" id="IPR036097">
    <property type="entry name" value="HisK_dim/P_sf"/>
</dbReference>
<dbReference type="SMART" id="SM00387">
    <property type="entry name" value="HATPase_c"/>
    <property type="match status" value="1"/>
</dbReference>
<keyword evidence="13" id="KW-0175">Coiled coil</keyword>
<evidence type="ECO:0000256" key="8">
    <source>
        <dbReference type="ARBA" id="ARBA00022840"/>
    </source>
</evidence>
<dbReference type="Gene3D" id="3.30.565.10">
    <property type="entry name" value="Histidine kinase-like ATPase, C-terminal domain"/>
    <property type="match status" value="1"/>
</dbReference>
<keyword evidence="5" id="KW-0808">Transferase</keyword>
<accession>A0A9D5JS74</accession>
<dbReference type="Gene3D" id="3.30.450.40">
    <property type="match status" value="1"/>
</dbReference>
<dbReference type="CDD" id="cd17534">
    <property type="entry name" value="REC_DC-like"/>
    <property type="match status" value="1"/>
</dbReference>